<dbReference type="InterPro" id="IPR013103">
    <property type="entry name" value="RVT_2"/>
</dbReference>
<reference evidence="3" key="1">
    <citation type="submission" date="2020-06" db="EMBL/GenBank/DDBJ databases">
        <authorList>
            <person name="Li T."/>
            <person name="Hu X."/>
            <person name="Zhang T."/>
            <person name="Song X."/>
            <person name="Zhang H."/>
            <person name="Dai N."/>
            <person name="Sheng W."/>
            <person name="Hou X."/>
            <person name="Wei L."/>
        </authorList>
    </citation>
    <scope>NUCLEOTIDE SEQUENCE</scope>
    <source>
        <strain evidence="3">G02</strain>
        <tissue evidence="3">Leaf</tissue>
    </source>
</reference>
<reference evidence="3" key="2">
    <citation type="journal article" date="2024" name="Plant">
        <title>Genomic evolution and insights into agronomic trait innovations of Sesamum species.</title>
        <authorList>
            <person name="Miao H."/>
            <person name="Wang L."/>
            <person name="Qu L."/>
            <person name="Liu H."/>
            <person name="Sun Y."/>
            <person name="Le M."/>
            <person name="Wang Q."/>
            <person name="Wei S."/>
            <person name="Zheng Y."/>
            <person name="Lin W."/>
            <person name="Duan Y."/>
            <person name="Cao H."/>
            <person name="Xiong S."/>
            <person name="Wang X."/>
            <person name="Wei L."/>
            <person name="Li C."/>
            <person name="Ma Q."/>
            <person name="Ju M."/>
            <person name="Zhao R."/>
            <person name="Li G."/>
            <person name="Mu C."/>
            <person name="Tian Q."/>
            <person name="Mei H."/>
            <person name="Zhang T."/>
            <person name="Gao T."/>
            <person name="Zhang H."/>
        </authorList>
    </citation>
    <scope>NUCLEOTIDE SEQUENCE</scope>
    <source>
        <strain evidence="3">G02</strain>
    </source>
</reference>
<protein>
    <submittedName>
        <fullName evidence="3">Retrovirus-related Pol polyprotein from transposon TNT 1-94</fullName>
    </submittedName>
</protein>
<feature type="compositionally biased region" description="Basic and acidic residues" evidence="1">
    <location>
        <begin position="40"/>
        <end position="52"/>
    </location>
</feature>
<comment type="caution">
    <text evidence="3">The sequence shown here is derived from an EMBL/GenBank/DDBJ whole genome shotgun (WGS) entry which is preliminary data.</text>
</comment>
<dbReference type="EMBL" id="JACGWJ010000018">
    <property type="protein sequence ID" value="KAL0350154.1"/>
    <property type="molecule type" value="Genomic_DNA"/>
</dbReference>
<feature type="domain" description="Reverse transcriptase Ty1/copia-type" evidence="2">
    <location>
        <begin position="106"/>
        <end position="177"/>
    </location>
</feature>
<evidence type="ECO:0000259" key="2">
    <source>
        <dbReference type="Pfam" id="PF07727"/>
    </source>
</evidence>
<proteinExistence type="predicted"/>
<dbReference type="Pfam" id="PF07727">
    <property type="entry name" value="RVT_2"/>
    <property type="match status" value="1"/>
</dbReference>
<sequence length="183" mass="21061">MKIIIPSSLSLDDSLASMSIPEHVEKMSNAGVNLSNTSPAHEESDEPKRSKRDRVVKDFGSDFVTYNIEDDLITFKDAMASSEAKQWKEVKSEMDSIVSNGTWIYLKTDFLYGELEEEIYMDQPEEFIAHGNEYKVCKLVKSLYGLKQAPEQWHEKFDKIILAFGFTVMRVIHIFIVKLKEIK</sequence>
<dbReference type="AlphaFoldDB" id="A0AAW2P5G0"/>
<gene>
    <name evidence="3" type="ORF">Sradi_4164600</name>
</gene>
<evidence type="ECO:0000313" key="3">
    <source>
        <dbReference type="EMBL" id="KAL0350154.1"/>
    </source>
</evidence>
<evidence type="ECO:0000256" key="1">
    <source>
        <dbReference type="SAM" id="MobiDB-lite"/>
    </source>
</evidence>
<feature type="compositionally biased region" description="Polar residues" evidence="1">
    <location>
        <begin position="30"/>
        <end position="39"/>
    </location>
</feature>
<accession>A0AAW2P5G0</accession>
<name>A0AAW2P5G0_SESRA</name>
<feature type="region of interest" description="Disordered" evidence="1">
    <location>
        <begin position="30"/>
        <end position="52"/>
    </location>
</feature>
<organism evidence="3">
    <name type="scientific">Sesamum radiatum</name>
    <name type="common">Black benniseed</name>
    <dbReference type="NCBI Taxonomy" id="300843"/>
    <lineage>
        <taxon>Eukaryota</taxon>
        <taxon>Viridiplantae</taxon>
        <taxon>Streptophyta</taxon>
        <taxon>Embryophyta</taxon>
        <taxon>Tracheophyta</taxon>
        <taxon>Spermatophyta</taxon>
        <taxon>Magnoliopsida</taxon>
        <taxon>eudicotyledons</taxon>
        <taxon>Gunneridae</taxon>
        <taxon>Pentapetalae</taxon>
        <taxon>asterids</taxon>
        <taxon>lamiids</taxon>
        <taxon>Lamiales</taxon>
        <taxon>Pedaliaceae</taxon>
        <taxon>Sesamum</taxon>
    </lineage>
</organism>